<gene>
    <name evidence="2" type="ORF">Pla52o_35170</name>
</gene>
<sequence length="74" mass="8250">MSRNKEQRTEAKAPPTHKDDPILTYTEAGKMIGKHRSTVGRWVKDGLLKAARHPSGLPGIRKSEIDKILTVFSP</sequence>
<protein>
    <recommendedName>
        <fullName evidence="4">Helix-turn-helix domain protein</fullName>
    </recommendedName>
</protein>
<dbReference type="InterPro" id="IPR009061">
    <property type="entry name" value="DNA-bd_dom_put_sf"/>
</dbReference>
<name>A0A5C6CGQ7_9BACT</name>
<reference evidence="2 3" key="1">
    <citation type="submission" date="2019-02" db="EMBL/GenBank/DDBJ databases">
        <title>Deep-cultivation of Planctomycetes and their phenomic and genomic characterization uncovers novel biology.</title>
        <authorList>
            <person name="Wiegand S."/>
            <person name="Jogler M."/>
            <person name="Boedeker C."/>
            <person name="Pinto D."/>
            <person name="Vollmers J."/>
            <person name="Rivas-Marin E."/>
            <person name="Kohn T."/>
            <person name="Peeters S.H."/>
            <person name="Heuer A."/>
            <person name="Rast P."/>
            <person name="Oberbeckmann S."/>
            <person name="Bunk B."/>
            <person name="Jeske O."/>
            <person name="Meyerdierks A."/>
            <person name="Storesund J.E."/>
            <person name="Kallscheuer N."/>
            <person name="Luecker S."/>
            <person name="Lage O.M."/>
            <person name="Pohl T."/>
            <person name="Merkel B.J."/>
            <person name="Hornburger P."/>
            <person name="Mueller R.-W."/>
            <person name="Bruemmer F."/>
            <person name="Labrenz M."/>
            <person name="Spormann A.M."/>
            <person name="Op Den Camp H."/>
            <person name="Overmann J."/>
            <person name="Amann R."/>
            <person name="Jetten M.S.M."/>
            <person name="Mascher T."/>
            <person name="Medema M.H."/>
            <person name="Devos D.P."/>
            <person name="Kaster A.-K."/>
            <person name="Ovreas L."/>
            <person name="Rohde M."/>
            <person name="Galperin M.Y."/>
            <person name="Jogler C."/>
        </authorList>
    </citation>
    <scope>NUCLEOTIDE SEQUENCE [LARGE SCALE GENOMIC DNA]</scope>
    <source>
        <strain evidence="2 3">Pla52o</strain>
    </source>
</reference>
<proteinExistence type="predicted"/>
<comment type="caution">
    <text evidence="2">The sequence shown here is derived from an EMBL/GenBank/DDBJ whole genome shotgun (WGS) entry which is preliminary data.</text>
</comment>
<dbReference type="Proteomes" id="UP000316304">
    <property type="component" value="Unassembled WGS sequence"/>
</dbReference>
<dbReference type="RefSeq" id="WP_146595627.1">
    <property type="nucleotide sequence ID" value="NZ_SJPT01000005.1"/>
</dbReference>
<dbReference type="SUPFAM" id="SSF46955">
    <property type="entry name" value="Putative DNA-binding domain"/>
    <property type="match status" value="1"/>
</dbReference>
<dbReference type="AlphaFoldDB" id="A0A5C6CGQ7"/>
<organism evidence="2 3">
    <name type="scientific">Novipirellula galeiformis</name>
    <dbReference type="NCBI Taxonomy" id="2528004"/>
    <lineage>
        <taxon>Bacteria</taxon>
        <taxon>Pseudomonadati</taxon>
        <taxon>Planctomycetota</taxon>
        <taxon>Planctomycetia</taxon>
        <taxon>Pirellulales</taxon>
        <taxon>Pirellulaceae</taxon>
        <taxon>Novipirellula</taxon>
    </lineage>
</organism>
<dbReference type="OrthoDB" id="5319803at2"/>
<accession>A0A5C6CGQ7</accession>
<feature type="region of interest" description="Disordered" evidence="1">
    <location>
        <begin position="1"/>
        <end position="22"/>
    </location>
</feature>
<evidence type="ECO:0000313" key="3">
    <source>
        <dbReference type="Proteomes" id="UP000316304"/>
    </source>
</evidence>
<feature type="compositionally biased region" description="Basic and acidic residues" evidence="1">
    <location>
        <begin position="1"/>
        <end position="21"/>
    </location>
</feature>
<evidence type="ECO:0000256" key="1">
    <source>
        <dbReference type="SAM" id="MobiDB-lite"/>
    </source>
</evidence>
<keyword evidence="3" id="KW-1185">Reference proteome</keyword>
<evidence type="ECO:0008006" key="4">
    <source>
        <dbReference type="Google" id="ProtNLM"/>
    </source>
</evidence>
<dbReference type="EMBL" id="SJPT01000005">
    <property type="protein sequence ID" value="TWU22461.1"/>
    <property type="molecule type" value="Genomic_DNA"/>
</dbReference>
<evidence type="ECO:0000313" key="2">
    <source>
        <dbReference type="EMBL" id="TWU22461.1"/>
    </source>
</evidence>